<evidence type="ECO:0000256" key="2">
    <source>
        <dbReference type="ARBA" id="ARBA00023136"/>
    </source>
</evidence>
<evidence type="ECO:0000313" key="8">
    <source>
        <dbReference type="EMBL" id="VVC76234.1"/>
    </source>
</evidence>
<dbReference type="GO" id="GO:0001530">
    <property type="term" value="F:lipopolysaccharide binding"/>
    <property type="evidence" value="ECO:0007669"/>
    <property type="project" value="TreeGrafter"/>
</dbReference>
<dbReference type="PROSITE" id="PS51257">
    <property type="entry name" value="PROKAR_LIPOPROTEIN"/>
    <property type="match status" value="1"/>
</dbReference>
<keyword evidence="4 6" id="KW-0998">Cell outer membrane</keyword>
<dbReference type="PANTHER" id="PTHR38098:SF1">
    <property type="entry name" value="LPS-ASSEMBLY LIPOPROTEIN LPTE"/>
    <property type="match status" value="1"/>
</dbReference>
<dbReference type="GO" id="GO:1990351">
    <property type="term" value="C:transporter complex"/>
    <property type="evidence" value="ECO:0007669"/>
    <property type="project" value="TreeGrafter"/>
</dbReference>
<dbReference type="PANTHER" id="PTHR38098">
    <property type="entry name" value="LPS-ASSEMBLY LIPOPROTEIN LPTE"/>
    <property type="match status" value="1"/>
</dbReference>
<organism evidence="8 9">
    <name type="scientific">Aquicella siphonis</name>
    <dbReference type="NCBI Taxonomy" id="254247"/>
    <lineage>
        <taxon>Bacteria</taxon>
        <taxon>Pseudomonadati</taxon>
        <taxon>Pseudomonadota</taxon>
        <taxon>Gammaproteobacteria</taxon>
        <taxon>Legionellales</taxon>
        <taxon>Coxiellaceae</taxon>
        <taxon>Aquicella</taxon>
    </lineage>
</organism>
<feature type="chain" id="PRO_5022681052" description="LPS-assembly lipoprotein LptE" evidence="7">
    <location>
        <begin position="20"/>
        <end position="183"/>
    </location>
</feature>
<comment type="similarity">
    <text evidence="6">Belongs to the LptE lipoprotein family.</text>
</comment>
<proteinExistence type="inferred from homology"/>
<evidence type="ECO:0000256" key="1">
    <source>
        <dbReference type="ARBA" id="ARBA00022729"/>
    </source>
</evidence>
<keyword evidence="1 6" id="KW-0732">Signal</keyword>
<dbReference type="Proteomes" id="UP000324194">
    <property type="component" value="Chromosome 1"/>
</dbReference>
<name>A0A5E4PH54_9COXI</name>
<evidence type="ECO:0000256" key="6">
    <source>
        <dbReference type="HAMAP-Rule" id="MF_01186"/>
    </source>
</evidence>
<keyword evidence="9" id="KW-1185">Reference proteome</keyword>
<dbReference type="Gene3D" id="3.30.160.150">
    <property type="entry name" value="Lipoprotein like domain"/>
    <property type="match status" value="1"/>
</dbReference>
<evidence type="ECO:0000256" key="7">
    <source>
        <dbReference type="SAM" id="SignalP"/>
    </source>
</evidence>
<dbReference type="OrthoDB" id="5801564at2"/>
<sequence length="183" mass="20399">MIKKLLSALLLLCLGFALAGCGFHLQGETRLAPPLHRMYLQTSDPYGQLARNLQQYLKLSKVQLVSSPQEATAILNILHDNTSQELLSVSGTQQTRQYTLKVTVTFEISDAKGRTIISPQTLSESRTMTVQSNQVLGSSNEASLFYQQMRRTLAYAIMKRIASKEITQAIENAFHPDSDQIKP</sequence>
<dbReference type="GO" id="GO:0009279">
    <property type="term" value="C:cell outer membrane"/>
    <property type="evidence" value="ECO:0007669"/>
    <property type="project" value="UniProtKB-SubCell"/>
</dbReference>
<protein>
    <recommendedName>
        <fullName evidence="6">LPS-assembly lipoprotein LptE</fullName>
    </recommendedName>
</protein>
<dbReference type="InterPro" id="IPR007485">
    <property type="entry name" value="LPS_assembly_LptE"/>
</dbReference>
<dbReference type="AlphaFoldDB" id="A0A5E4PH54"/>
<dbReference type="HAMAP" id="MF_01186">
    <property type="entry name" value="LPS_assembly_LptE"/>
    <property type="match status" value="1"/>
</dbReference>
<keyword evidence="2 6" id="KW-0472">Membrane</keyword>
<reference evidence="8 9" key="1">
    <citation type="submission" date="2019-08" db="EMBL/GenBank/DDBJ databases">
        <authorList>
            <person name="Guy L."/>
        </authorList>
    </citation>
    <scope>NUCLEOTIDE SEQUENCE [LARGE SCALE GENOMIC DNA]</scope>
    <source>
        <strain evidence="8 9">SGT-108</strain>
    </source>
</reference>
<dbReference type="GO" id="GO:0043165">
    <property type="term" value="P:Gram-negative-bacterium-type cell outer membrane assembly"/>
    <property type="evidence" value="ECO:0007669"/>
    <property type="project" value="UniProtKB-UniRule"/>
</dbReference>
<gene>
    <name evidence="6 8" type="primary">lptE</name>
    <name evidence="8" type="ORF">AQUSIP_15400</name>
</gene>
<dbReference type="GO" id="GO:0015920">
    <property type="term" value="P:lipopolysaccharide transport"/>
    <property type="evidence" value="ECO:0007669"/>
    <property type="project" value="TreeGrafter"/>
</dbReference>
<comment type="function">
    <text evidence="6">Together with LptD, is involved in the assembly of lipopolysaccharide (LPS) at the surface of the outer membrane. Required for the proper assembly of LptD. Binds LPS and may serve as the LPS recognition site at the outer membrane.</text>
</comment>
<evidence type="ECO:0000313" key="9">
    <source>
        <dbReference type="Proteomes" id="UP000324194"/>
    </source>
</evidence>
<keyword evidence="5 6" id="KW-0449">Lipoprotein</keyword>
<dbReference type="RefSeq" id="WP_148339467.1">
    <property type="nucleotide sequence ID" value="NZ_LR699119.1"/>
</dbReference>
<accession>A0A5E4PH54</accession>
<evidence type="ECO:0000256" key="3">
    <source>
        <dbReference type="ARBA" id="ARBA00023139"/>
    </source>
</evidence>
<evidence type="ECO:0000256" key="4">
    <source>
        <dbReference type="ARBA" id="ARBA00023237"/>
    </source>
</evidence>
<comment type="subcellular location">
    <subcellularLocation>
        <location evidence="6">Cell outer membrane</location>
        <topology evidence="6">Lipid-anchor</topology>
    </subcellularLocation>
</comment>
<keyword evidence="3 6" id="KW-0564">Palmitate</keyword>
<dbReference type="EMBL" id="LR699119">
    <property type="protein sequence ID" value="VVC76234.1"/>
    <property type="molecule type" value="Genomic_DNA"/>
</dbReference>
<feature type="signal peptide" evidence="7">
    <location>
        <begin position="1"/>
        <end position="19"/>
    </location>
</feature>
<dbReference type="Pfam" id="PF04390">
    <property type="entry name" value="LptE"/>
    <property type="match status" value="1"/>
</dbReference>
<evidence type="ECO:0000256" key="5">
    <source>
        <dbReference type="ARBA" id="ARBA00023288"/>
    </source>
</evidence>
<dbReference type="KEGG" id="asip:AQUSIP_15400"/>
<comment type="subunit">
    <text evidence="6">Component of the lipopolysaccharide transport and assembly complex. Interacts with LptD.</text>
</comment>